<protein>
    <submittedName>
        <fullName evidence="1">HTH domain-containing protein</fullName>
    </submittedName>
</protein>
<dbReference type="EMBL" id="JAQSDF010000115">
    <property type="protein sequence ID" value="MDI1232594.1"/>
    <property type="molecule type" value="Genomic_DNA"/>
</dbReference>
<organism evidence="1 2">
    <name type="scientific">Candidatus Methylobacter titanis</name>
    <dbReference type="NCBI Taxonomy" id="3053457"/>
    <lineage>
        <taxon>Bacteria</taxon>
        <taxon>Pseudomonadati</taxon>
        <taxon>Pseudomonadota</taxon>
        <taxon>Gammaproteobacteria</taxon>
        <taxon>Methylococcales</taxon>
        <taxon>Methylococcaceae</taxon>
        <taxon>Methylobacter</taxon>
    </lineage>
</organism>
<dbReference type="InterPro" id="IPR036390">
    <property type="entry name" value="WH_DNA-bd_sf"/>
</dbReference>
<dbReference type="Proteomes" id="UP001160519">
    <property type="component" value="Unassembled WGS sequence"/>
</dbReference>
<reference evidence="1" key="1">
    <citation type="submission" date="2023-01" db="EMBL/GenBank/DDBJ databases">
        <title>Biogeochemical cycle of methane in antarctic sediments.</title>
        <authorList>
            <person name="Roldan D.M."/>
            <person name="Menes R.J."/>
        </authorList>
    </citation>
    <scope>NUCLEOTIDE SEQUENCE [LARGE SCALE GENOMIC DNA]</scope>
    <source>
        <strain evidence="1">K-2018 MAG008</strain>
    </source>
</reference>
<gene>
    <name evidence="1" type="ORF">PSU93_15785</name>
</gene>
<proteinExistence type="predicted"/>
<name>A0AA43QA53_9GAMM</name>
<sequence>MEIPSTNELITQSKTNVANTLRNLASAIEAGTVSRYEIHQTSDGLITVKADSSDGTKRMIQTQKSIEGYTKTSNEFIQKQPPQIRLETVKKLVLEEKLNQSQIAERTMYSQKTISNDIKKLRNLGEI</sequence>
<dbReference type="SUPFAM" id="SSF46785">
    <property type="entry name" value="Winged helix' DNA-binding domain"/>
    <property type="match status" value="1"/>
</dbReference>
<keyword evidence="2" id="KW-1185">Reference proteome</keyword>
<accession>A0AA43QA53</accession>
<evidence type="ECO:0000313" key="2">
    <source>
        <dbReference type="Proteomes" id="UP001160519"/>
    </source>
</evidence>
<evidence type="ECO:0000313" key="1">
    <source>
        <dbReference type="EMBL" id="MDI1232594.1"/>
    </source>
</evidence>
<dbReference type="AlphaFoldDB" id="A0AA43QA53"/>
<comment type="caution">
    <text evidence="1">The sequence shown here is derived from an EMBL/GenBank/DDBJ whole genome shotgun (WGS) entry which is preliminary data.</text>
</comment>